<dbReference type="Proteomes" id="UP001338125">
    <property type="component" value="Unassembled WGS sequence"/>
</dbReference>
<protein>
    <submittedName>
        <fullName evidence="2">Uncharacterized protein</fullName>
    </submittedName>
</protein>
<gene>
    <name evidence="2" type="ORF">PT974_02462</name>
</gene>
<reference evidence="2 3" key="1">
    <citation type="submission" date="2024-01" db="EMBL/GenBank/DDBJ databases">
        <title>Complete genome of Cladobotryum mycophilum ATHUM6906.</title>
        <authorList>
            <person name="Christinaki A.C."/>
            <person name="Myridakis A.I."/>
            <person name="Kouvelis V.N."/>
        </authorList>
    </citation>
    <scope>NUCLEOTIDE SEQUENCE [LARGE SCALE GENOMIC DNA]</scope>
    <source>
        <strain evidence="2 3">ATHUM6906</strain>
    </source>
</reference>
<evidence type="ECO:0000313" key="2">
    <source>
        <dbReference type="EMBL" id="KAK5997110.1"/>
    </source>
</evidence>
<dbReference type="EMBL" id="JAVFKD010000002">
    <property type="protein sequence ID" value="KAK5997110.1"/>
    <property type="molecule type" value="Genomic_DNA"/>
</dbReference>
<keyword evidence="3" id="KW-1185">Reference proteome</keyword>
<organism evidence="2 3">
    <name type="scientific">Cladobotryum mycophilum</name>
    <dbReference type="NCBI Taxonomy" id="491253"/>
    <lineage>
        <taxon>Eukaryota</taxon>
        <taxon>Fungi</taxon>
        <taxon>Dikarya</taxon>
        <taxon>Ascomycota</taxon>
        <taxon>Pezizomycotina</taxon>
        <taxon>Sordariomycetes</taxon>
        <taxon>Hypocreomycetidae</taxon>
        <taxon>Hypocreales</taxon>
        <taxon>Hypocreaceae</taxon>
        <taxon>Cladobotryum</taxon>
    </lineage>
</organism>
<accession>A0ABR0SZB7</accession>
<evidence type="ECO:0000313" key="3">
    <source>
        <dbReference type="Proteomes" id="UP001338125"/>
    </source>
</evidence>
<sequence>MSHQSTLPRANPLKLENLPSLGGKRFSAPPMFMLKMQSTSSGLITPPGSPTLSMPAISSFGAHDQSTMQVPSGELHQTCLTASSPKSERSQCSHSEPVSPSSSTNFSVVSEEIYTIIEQAAEQKIADAIAPLRLNISRLEDSLRQSDNALDGIKSLGSHLRRENTDLRDQNDTLSRQLDLHYRTIEQHTDTFNSQVNALNSILETQSKNVQATAEALAASSWLISHLSQVVMNLPGAVNQVVHNAVHQQTQMALDDMLEAQHDFILAMRGMRESSSVSSDDDTTLQVCDNSSIESITSTEHMSTCSSRTSDRGSRGIFRSTFRKLFKSTRQSRAMIW</sequence>
<feature type="region of interest" description="Disordered" evidence="1">
    <location>
        <begin position="1"/>
        <end position="22"/>
    </location>
</feature>
<evidence type="ECO:0000256" key="1">
    <source>
        <dbReference type="SAM" id="MobiDB-lite"/>
    </source>
</evidence>
<feature type="compositionally biased region" description="Low complexity" evidence="1">
    <location>
        <begin position="92"/>
        <end position="104"/>
    </location>
</feature>
<comment type="caution">
    <text evidence="2">The sequence shown here is derived from an EMBL/GenBank/DDBJ whole genome shotgun (WGS) entry which is preliminary data.</text>
</comment>
<proteinExistence type="predicted"/>
<feature type="region of interest" description="Disordered" evidence="1">
    <location>
        <begin position="79"/>
        <end position="104"/>
    </location>
</feature>
<name>A0ABR0SZB7_9HYPO</name>